<evidence type="ECO:0000259" key="3">
    <source>
        <dbReference type="PROSITE" id="PS50075"/>
    </source>
</evidence>
<name>A0A7W7ZM94_9BACT</name>
<keyword evidence="1" id="KW-0596">Phosphopantetheine</keyword>
<reference evidence="4 5" key="1">
    <citation type="submission" date="2020-08" db="EMBL/GenBank/DDBJ databases">
        <title>Genomic Encyclopedia of Type Strains, Phase IV (KMG-V): Genome sequencing to study the core and pangenomes of soil and plant-associated prokaryotes.</title>
        <authorList>
            <person name="Whitman W."/>
        </authorList>
    </citation>
    <scope>NUCLEOTIDE SEQUENCE [LARGE SCALE GENOMIC DNA]</scope>
    <source>
        <strain evidence="4 5">X5P3</strain>
    </source>
</reference>
<dbReference type="GO" id="GO:0000036">
    <property type="term" value="F:acyl carrier activity"/>
    <property type="evidence" value="ECO:0007669"/>
    <property type="project" value="TreeGrafter"/>
</dbReference>
<proteinExistence type="predicted"/>
<dbReference type="RefSeq" id="WP_184253070.1">
    <property type="nucleotide sequence ID" value="NZ_JACHIO010000003.1"/>
</dbReference>
<dbReference type="Gene3D" id="1.10.1200.10">
    <property type="entry name" value="ACP-like"/>
    <property type="match status" value="1"/>
</dbReference>
<dbReference type="GO" id="GO:0005829">
    <property type="term" value="C:cytosol"/>
    <property type="evidence" value="ECO:0007669"/>
    <property type="project" value="TreeGrafter"/>
</dbReference>
<evidence type="ECO:0000256" key="1">
    <source>
        <dbReference type="ARBA" id="ARBA00022450"/>
    </source>
</evidence>
<dbReference type="InterPro" id="IPR036736">
    <property type="entry name" value="ACP-like_sf"/>
</dbReference>
<evidence type="ECO:0000313" key="4">
    <source>
        <dbReference type="EMBL" id="MBB5062541.1"/>
    </source>
</evidence>
<gene>
    <name evidence="4" type="ORF">HDF15_000871</name>
</gene>
<comment type="caution">
    <text evidence="4">The sequence shown here is derived from an EMBL/GenBank/DDBJ whole genome shotgun (WGS) entry which is preliminary data.</text>
</comment>
<dbReference type="PROSITE" id="PS50075">
    <property type="entry name" value="CARRIER"/>
    <property type="match status" value="1"/>
</dbReference>
<dbReference type="GO" id="GO:0000035">
    <property type="term" value="F:acyl binding"/>
    <property type="evidence" value="ECO:0007669"/>
    <property type="project" value="TreeGrafter"/>
</dbReference>
<evidence type="ECO:0000313" key="5">
    <source>
        <dbReference type="Proteomes" id="UP000584867"/>
    </source>
</evidence>
<dbReference type="Proteomes" id="UP000584867">
    <property type="component" value="Unassembled WGS sequence"/>
</dbReference>
<sequence>MSSLTIQDRVLKVIATSKRLPLESVQADGSFEALGIDSLDRLNILFDLESEFDIEINDEEAKQIKNIHEMVEGITHLLQAKTSSSPSE</sequence>
<dbReference type="InterPro" id="IPR009081">
    <property type="entry name" value="PP-bd_ACP"/>
</dbReference>
<dbReference type="EMBL" id="JACHIO010000003">
    <property type="protein sequence ID" value="MBB5062541.1"/>
    <property type="molecule type" value="Genomic_DNA"/>
</dbReference>
<keyword evidence="2" id="KW-0597">Phosphoprotein</keyword>
<dbReference type="InterPro" id="IPR003231">
    <property type="entry name" value="ACP"/>
</dbReference>
<accession>A0A7W7ZM94</accession>
<dbReference type="GO" id="GO:0009245">
    <property type="term" value="P:lipid A biosynthetic process"/>
    <property type="evidence" value="ECO:0007669"/>
    <property type="project" value="TreeGrafter"/>
</dbReference>
<feature type="domain" description="Carrier" evidence="3">
    <location>
        <begin position="1"/>
        <end position="78"/>
    </location>
</feature>
<dbReference type="AlphaFoldDB" id="A0A7W7ZM94"/>
<evidence type="ECO:0000256" key="2">
    <source>
        <dbReference type="ARBA" id="ARBA00022553"/>
    </source>
</evidence>
<dbReference type="GO" id="GO:0016020">
    <property type="term" value="C:membrane"/>
    <property type="evidence" value="ECO:0007669"/>
    <property type="project" value="GOC"/>
</dbReference>
<protein>
    <submittedName>
        <fullName evidence="4">Acyl carrier protein</fullName>
    </submittedName>
</protein>
<dbReference type="SUPFAM" id="SSF47336">
    <property type="entry name" value="ACP-like"/>
    <property type="match status" value="1"/>
</dbReference>
<dbReference type="PANTHER" id="PTHR20863:SF76">
    <property type="entry name" value="CARRIER DOMAIN-CONTAINING PROTEIN"/>
    <property type="match status" value="1"/>
</dbReference>
<dbReference type="PANTHER" id="PTHR20863">
    <property type="entry name" value="ACYL CARRIER PROTEIN"/>
    <property type="match status" value="1"/>
</dbReference>
<organism evidence="4 5">
    <name type="scientific">Granulicella mallensis</name>
    <dbReference type="NCBI Taxonomy" id="940614"/>
    <lineage>
        <taxon>Bacteria</taxon>
        <taxon>Pseudomonadati</taxon>
        <taxon>Acidobacteriota</taxon>
        <taxon>Terriglobia</taxon>
        <taxon>Terriglobales</taxon>
        <taxon>Acidobacteriaceae</taxon>
        <taxon>Granulicella</taxon>
    </lineage>
</organism>
<dbReference type="Pfam" id="PF00550">
    <property type="entry name" value="PP-binding"/>
    <property type="match status" value="1"/>
</dbReference>